<keyword evidence="4" id="KW-0175">Coiled coil</keyword>
<feature type="region of interest" description="Disordered" evidence="5">
    <location>
        <begin position="831"/>
        <end position="850"/>
    </location>
</feature>
<evidence type="ECO:0000256" key="4">
    <source>
        <dbReference type="SAM" id="Coils"/>
    </source>
</evidence>
<feature type="compositionally biased region" description="Basic residues" evidence="5">
    <location>
        <begin position="1"/>
        <end position="12"/>
    </location>
</feature>
<dbReference type="PANTHER" id="PTHR18034:SF4">
    <property type="entry name" value="NUCLEOLAR MIF4G DOMAIN-CONTAINING PROTEIN 1"/>
    <property type="match status" value="1"/>
</dbReference>
<feature type="compositionally biased region" description="Basic and acidic residues" evidence="5">
    <location>
        <begin position="605"/>
        <end position="620"/>
    </location>
</feature>
<dbReference type="FunFam" id="1.25.40.180:FF:000032">
    <property type="entry name" value="Nucleolar MIF4G domain-containing protein 1"/>
    <property type="match status" value="1"/>
</dbReference>
<feature type="region of interest" description="Disordered" evidence="5">
    <location>
        <begin position="1"/>
        <end position="65"/>
    </location>
</feature>
<dbReference type="Pfam" id="PF02854">
    <property type="entry name" value="MIF4G"/>
    <property type="match status" value="1"/>
</dbReference>
<name>A0AAV2Q055_MEGNR</name>
<dbReference type="InterPro" id="IPR016024">
    <property type="entry name" value="ARM-type_fold"/>
</dbReference>
<feature type="compositionally biased region" description="Basic and acidic residues" evidence="5">
    <location>
        <begin position="566"/>
        <end position="579"/>
    </location>
</feature>
<evidence type="ECO:0000256" key="1">
    <source>
        <dbReference type="ARBA" id="ARBA00004604"/>
    </source>
</evidence>
<feature type="compositionally biased region" description="Basic and acidic residues" evidence="5">
    <location>
        <begin position="180"/>
        <end position="190"/>
    </location>
</feature>
<feature type="compositionally biased region" description="Basic and acidic residues" evidence="5">
    <location>
        <begin position="148"/>
        <end position="159"/>
    </location>
</feature>
<evidence type="ECO:0000256" key="5">
    <source>
        <dbReference type="SAM" id="MobiDB-lite"/>
    </source>
</evidence>
<feature type="region of interest" description="Disordered" evidence="5">
    <location>
        <begin position="684"/>
        <end position="822"/>
    </location>
</feature>
<evidence type="ECO:0000256" key="2">
    <source>
        <dbReference type="ARBA" id="ARBA00006856"/>
    </source>
</evidence>
<feature type="non-terminal residue" evidence="7">
    <location>
        <position position="1443"/>
    </location>
</feature>
<feature type="compositionally biased region" description="Basic residues" evidence="5">
    <location>
        <begin position="518"/>
        <end position="527"/>
    </location>
</feature>
<dbReference type="Proteomes" id="UP001497623">
    <property type="component" value="Unassembled WGS sequence"/>
</dbReference>
<feature type="compositionally biased region" description="Acidic residues" evidence="5">
    <location>
        <begin position="804"/>
        <end position="822"/>
    </location>
</feature>
<comment type="subcellular location">
    <subcellularLocation>
        <location evidence="1">Nucleus</location>
        <location evidence="1">Nucleolus</location>
    </subcellularLocation>
</comment>
<feature type="compositionally biased region" description="Basic and acidic residues" evidence="5">
    <location>
        <begin position="744"/>
        <end position="753"/>
    </location>
</feature>
<dbReference type="PANTHER" id="PTHR18034">
    <property type="entry name" value="CELL CYCLE CONTROL PROTEIN CWF22-RELATED"/>
    <property type="match status" value="1"/>
</dbReference>
<feature type="domain" description="MI" evidence="6">
    <location>
        <begin position="1232"/>
        <end position="1353"/>
    </location>
</feature>
<dbReference type="InterPro" id="IPR003891">
    <property type="entry name" value="Initiation_fac_eIF4g_MI"/>
</dbReference>
<protein>
    <recommendedName>
        <fullName evidence="6">MI domain-containing protein</fullName>
    </recommendedName>
</protein>
<dbReference type="Gene3D" id="1.25.40.180">
    <property type="match status" value="1"/>
</dbReference>
<dbReference type="SMART" id="SM00543">
    <property type="entry name" value="MIF4G"/>
    <property type="match status" value="1"/>
</dbReference>
<feature type="compositionally biased region" description="Acidic residues" evidence="5">
    <location>
        <begin position="472"/>
        <end position="481"/>
    </location>
</feature>
<dbReference type="GO" id="GO:0003723">
    <property type="term" value="F:RNA binding"/>
    <property type="evidence" value="ECO:0007669"/>
    <property type="project" value="InterPro"/>
</dbReference>
<feature type="region of interest" description="Disordered" evidence="5">
    <location>
        <begin position="148"/>
        <end position="190"/>
    </location>
</feature>
<evidence type="ECO:0000313" key="7">
    <source>
        <dbReference type="EMBL" id="CAL4067005.1"/>
    </source>
</evidence>
<feature type="compositionally biased region" description="Basic and acidic residues" evidence="5">
    <location>
        <begin position="54"/>
        <end position="65"/>
    </location>
</feature>
<dbReference type="SUPFAM" id="SSF48371">
    <property type="entry name" value="ARM repeat"/>
    <property type="match status" value="1"/>
</dbReference>
<feature type="compositionally biased region" description="Basic residues" evidence="5">
    <location>
        <begin position="707"/>
        <end position="718"/>
    </location>
</feature>
<feature type="compositionally biased region" description="Basic and acidic residues" evidence="5">
    <location>
        <begin position="400"/>
        <end position="413"/>
    </location>
</feature>
<feature type="compositionally biased region" description="Acidic residues" evidence="5">
    <location>
        <begin position="306"/>
        <end position="331"/>
    </location>
</feature>
<feature type="compositionally biased region" description="Polar residues" evidence="5">
    <location>
        <begin position="1198"/>
        <end position="1215"/>
    </location>
</feature>
<feature type="compositionally biased region" description="Polar residues" evidence="5">
    <location>
        <begin position="332"/>
        <end position="349"/>
    </location>
</feature>
<feature type="compositionally biased region" description="Basic and acidic residues" evidence="5">
    <location>
        <begin position="587"/>
        <end position="596"/>
    </location>
</feature>
<accession>A0AAV2Q055</accession>
<evidence type="ECO:0000256" key="3">
    <source>
        <dbReference type="ARBA" id="ARBA00023242"/>
    </source>
</evidence>
<dbReference type="EMBL" id="CAXKWB010002453">
    <property type="protein sequence ID" value="CAL4067005.1"/>
    <property type="molecule type" value="Genomic_DNA"/>
</dbReference>
<dbReference type="InterPro" id="IPR050781">
    <property type="entry name" value="CWC22_splicing_factor"/>
</dbReference>
<evidence type="ECO:0000313" key="8">
    <source>
        <dbReference type="Proteomes" id="UP001497623"/>
    </source>
</evidence>
<dbReference type="SMART" id="SM00544">
    <property type="entry name" value="MA3"/>
    <property type="match status" value="1"/>
</dbReference>
<reference evidence="7 8" key="1">
    <citation type="submission" date="2024-05" db="EMBL/GenBank/DDBJ databases">
        <authorList>
            <person name="Wallberg A."/>
        </authorList>
    </citation>
    <scope>NUCLEOTIDE SEQUENCE [LARGE SCALE GENOMIC DNA]</scope>
</reference>
<feature type="coiled-coil region" evidence="4">
    <location>
        <begin position="904"/>
        <end position="938"/>
    </location>
</feature>
<comment type="similarity">
    <text evidence="2">Belongs to the CWC22 family.</text>
</comment>
<evidence type="ECO:0000259" key="6">
    <source>
        <dbReference type="PROSITE" id="PS51366"/>
    </source>
</evidence>
<feature type="compositionally biased region" description="Acidic residues" evidence="5">
    <location>
        <begin position="437"/>
        <end position="463"/>
    </location>
</feature>
<feature type="compositionally biased region" description="Acidic residues" evidence="5">
    <location>
        <begin position="368"/>
        <end position="399"/>
    </location>
</feature>
<dbReference type="Pfam" id="PF02847">
    <property type="entry name" value="MA3"/>
    <property type="match status" value="1"/>
</dbReference>
<keyword evidence="8" id="KW-1185">Reference proteome</keyword>
<proteinExistence type="inferred from homology"/>
<dbReference type="InterPro" id="IPR003890">
    <property type="entry name" value="MIF4G-like_typ-3"/>
</dbReference>
<dbReference type="GO" id="GO:0005730">
    <property type="term" value="C:nucleolus"/>
    <property type="evidence" value="ECO:0007669"/>
    <property type="project" value="UniProtKB-SubCell"/>
</dbReference>
<feature type="region of interest" description="Disordered" evidence="5">
    <location>
        <begin position="1198"/>
        <end position="1217"/>
    </location>
</feature>
<keyword evidence="3" id="KW-0539">Nucleus</keyword>
<feature type="compositionally biased region" description="Basic and acidic residues" evidence="5">
    <location>
        <begin position="288"/>
        <end position="297"/>
    </location>
</feature>
<gene>
    <name evidence="7" type="ORF">MNOR_LOCUS6091</name>
</gene>
<dbReference type="PROSITE" id="PS51366">
    <property type="entry name" value="MI"/>
    <property type="match status" value="1"/>
</dbReference>
<sequence length="1443" mass="164435">MKFKKGKKRPIKHGGGGGKGFMTNIQKRKLQRKQERQAKKIKRVAFAQRGKQQSNDEKEGNNCENNRLEKLKAFAVAEKLKLQMSKNRKLSEKTGNEKNNNNKNKKNRAAKVNDIEESGGFKITSSNSDRLAKLQEFVDKEVNKIGKNEDFKVKSKSDKESEDETTKSGTLIKDKRKVKNLREEQEHDDREIKKLAKLLKRKGNKSKLDPIFADDYGGLLDDIEGRTMNHKDKYEVKDLGIKIDSESEDDFEKDMAIALGKETIKKEKQSKKKVKQNHSDDIEDDEDFLNKEFHDFEEGASGSGSDDYEVMEDEENECGMNEDEYEPDDATEYNTKKNGITTTDLGKQQSAKEEEEDGWESCDGYYGSDDESEEEDKDFLDDEAEEDKERYSDEDESCEDPDRSHDELDEHELAFQAGRSTGGSSKPEILKNGMVNEIDDYSSDSQDDTDLSDFVVDDIEGVEYDSSQSGDELPEEDEYWDESGHCLLDTSDIGKKKNRKRLVIKDSSDEDNEEEKKSRKQKAPRKRVLSDSSDDDDDDDDDDVELNLKYKSKKSKVVVSSDDDSESKKSDYTSDNDKTKLKKKSKKKEDSLHDSNDNENCNESSSEKEDIKGKKESKKDIKSKKKKRKSEKDSKNSLVCEADNNLTSDSDVIDNLDGKTKKFSIPKLKKKEIEKPEVIREQFKKGKENRLESSTDDEEEIIDRSLIARRRPTKKKDKTSKGKEITRNTKQIIDSSSEEDSVINDERIRKQDIVDTDENEGKNRHKNKKNVSFDVPDGEGLELSSSKKESVFSKKKKSINLTDTDLDPYCDAEFSDDEDEGLEEVEYEEEEEMKENSEDIEEGNFSDSDLVDDLERTANSKEENSEYKEDIYGRLRDNEGNIVQTKDNTLTAGGKYVPPALRKLNALNAISEKKKEQLLALKRQLKGLLNRLAETNMAGIANTIEGMYLKNSRNDMNDTLTSLLLDSIVAPTLTTERLVQEHAMLIAVLSANVGIEVGAHILNDFVLKWNEDMENFEPSGSVDTKELDNLLLFIANLYNFRLMDARLLYNILQKMTEKFREKEVELILLVLRNVGFTLRKDDPLALKSLITSIQSQAAAAQAQNGKSEVGEGGEYSRIRFMLEIVQAIKNNNMTKVPNYDPTHVEHLKKGLKGMFRKGNRISELKISLEDLLNAHKCGRWWIVGSAWAGGLVDNQPLQTGENFSSNETKTKSSQSMEDEFSEKFKKRAAKLQLSRAPRINILYIVTEGSEDYLDAFEKLLQLSLPPQQEQEIFSVILLCCQKGKVYNPFFAHLTDQMCTFDSKYKSLLRKALYDKFEEIPNIKMQDCANMAKFVAHAIGRDSINLSILNKISFLEVDGQMVSFLRQVMIGLLLHPGGTDTMEKCFTQLHASPKLKMLRTSLRIFIIKFLGSKKNKDDNPDHQLLMNRIEQATEILSSGGSVLL</sequence>
<feature type="region of interest" description="Disordered" evidence="5">
    <location>
        <begin position="266"/>
        <end position="657"/>
    </location>
</feature>
<feature type="compositionally biased region" description="Acidic residues" evidence="5">
    <location>
        <begin position="532"/>
        <end position="545"/>
    </location>
</feature>
<comment type="caution">
    <text evidence="7">The sequence shown here is derived from an EMBL/GenBank/DDBJ whole genome shotgun (WGS) entry which is preliminary data.</text>
</comment>
<dbReference type="GO" id="GO:0042274">
    <property type="term" value="P:ribosomal small subunit biogenesis"/>
    <property type="evidence" value="ECO:0007669"/>
    <property type="project" value="TreeGrafter"/>
</dbReference>
<organism evidence="7 8">
    <name type="scientific">Meganyctiphanes norvegica</name>
    <name type="common">Northern krill</name>
    <name type="synonym">Thysanopoda norvegica</name>
    <dbReference type="NCBI Taxonomy" id="48144"/>
    <lineage>
        <taxon>Eukaryota</taxon>
        <taxon>Metazoa</taxon>
        <taxon>Ecdysozoa</taxon>
        <taxon>Arthropoda</taxon>
        <taxon>Crustacea</taxon>
        <taxon>Multicrustacea</taxon>
        <taxon>Malacostraca</taxon>
        <taxon>Eumalacostraca</taxon>
        <taxon>Eucarida</taxon>
        <taxon>Euphausiacea</taxon>
        <taxon>Euphausiidae</taxon>
        <taxon>Meganyctiphanes</taxon>
    </lineage>
</organism>
<feature type="compositionally biased region" description="Basic and acidic residues" evidence="5">
    <location>
        <begin position="684"/>
        <end position="693"/>
    </location>
</feature>
<feature type="region of interest" description="Disordered" evidence="5">
    <location>
        <begin position="82"/>
        <end position="113"/>
    </location>
</feature>